<dbReference type="GO" id="GO:0031388">
    <property type="term" value="P:organic acid phosphorylation"/>
    <property type="evidence" value="ECO:0007669"/>
    <property type="project" value="UniProtKB-UniRule"/>
</dbReference>
<organism evidence="6 8">
    <name type="scientific">Salinicoccus halodurans</name>
    <dbReference type="NCBI Taxonomy" id="407035"/>
    <lineage>
        <taxon>Bacteria</taxon>
        <taxon>Bacillati</taxon>
        <taxon>Bacillota</taxon>
        <taxon>Bacilli</taxon>
        <taxon>Bacillales</taxon>
        <taxon>Staphylococcaceae</taxon>
        <taxon>Salinicoccus</taxon>
    </lineage>
</organism>
<dbReference type="Proteomes" id="UP000183090">
    <property type="component" value="Unassembled WGS sequence"/>
</dbReference>
<evidence type="ECO:0000313" key="7">
    <source>
        <dbReference type="Proteomes" id="UP000034029"/>
    </source>
</evidence>
<dbReference type="InterPro" id="IPR018193">
    <property type="entry name" value="Glyc_kinase_flavodox-like_fold"/>
</dbReference>
<dbReference type="InterPro" id="IPR004381">
    <property type="entry name" value="Glycerate_kinase"/>
</dbReference>
<keyword evidence="3 4" id="KW-0418">Kinase</keyword>
<name>A0A0F7HKI4_9STAP</name>
<dbReference type="Gene3D" id="3.90.1510.10">
    <property type="entry name" value="Glycerate kinase, domain 2"/>
    <property type="match status" value="1"/>
</dbReference>
<evidence type="ECO:0000313" key="6">
    <source>
        <dbReference type="EMBL" id="SFK52997.1"/>
    </source>
</evidence>
<dbReference type="GO" id="GO:0008887">
    <property type="term" value="F:glycerate kinase activity"/>
    <property type="evidence" value="ECO:0007669"/>
    <property type="project" value="UniProtKB-UniRule"/>
</dbReference>
<protein>
    <submittedName>
        <fullName evidence="6">Glycerate kinase</fullName>
    </submittedName>
</protein>
<evidence type="ECO:0000256" key="4">
    <source>
        <dbReference type="PIRNR" id="PIRNR006078"/>
    </source>
</evidence>
<reference evidence="6 8" key="3">
    <citation type="submission" date="2016-10" db="EMBL/GenBank/DDBJ databases">
        <authorList>
            <person name="Varghese N."/>
            <person name="Submissions S."/>
        </authorList>
    </citation>
    <scope>NUCLEOTIDE SEQUENCE [LARGE SCALE GENOMIC DNA]</scope>
    <source>
        <strain evidence="6 8">CGMCC 1.6501</strain>
    </source>
</reference>
<dbReference type="EMBL" id="CP011366">
    <property type="protein sequence ID" value="AKG73586.1"/>
    <property type="molecule type" value="Genomic_DNA"/>
</dbReference>
<reference evidence="5 7" key="1">
    <citation type="journal article" date="2015" name="Int. J. Syst. Evol. Microbiol.">
        <title>Complete genome sequence of Salinicoccus halodurans H3B36, isolated from the Qaidam Basin in China.</title>
        <authorList>
            <person name="Jiang K."/>
            <person name="Xue Y."/>
            <person name="Ma Y."/>
        </authorList>
    </citation>
    <scope>NUCLEOTIDE SEQUENCE [LARGE SCALE GENOMIC DNA]</scope>
    <source>
        <strain evidence="5 7">H3B36</strain>
    </source>
</reference>
<dbReference type="NCBIfam" id="TIGR00045">
    <property type="entry name" value="glycerate kinase"/>
    <property type="match status" value="1"/>
</dbReference>
<keyword evidence="7" id="KW-1185">Reference proteome</keyword>
<dbReference type="SUPFAM" id="SSF110738">
    <property type="entry name" value="Glycerate kinase I"/>
    <property type="match status" value="1"/>
</dbReference>
<dbReference type="Pfam" id="PF02595">
    <property type="entry name" value="Gly_kinase"/>
    <property type="match status" value="1"/>
</dbReference>
<evidence type="ECO:0000256" key="3">
    <source>
        <dbReference type="ARBA" id="ARBA00022777"/>
    </source>
</evidence>
<dbReference type="EMBL" id="FOTB01000001">
    <property type="protein sequence ID" value="SFK52997.1"/>
    <property type="molecule type" value="Genomic_DNA"/>
</dbReference>
<dbReference type="RefSeq" id="WP_046789776.1">
    <property type="nucleotide sequence ID" value="NZ_CP011366.1"/>
</dbReference>
<comment type="similarity">
    <text evidence="1 4">Belongs to the glycerate kinase type-1 family.</text>
</comment>
<evidence type="ECO:0000313" key="8">
    <source>
        <dbReference type="Proteomes" id="UP000183090"/>
    </source>
</evidence>
<evidence type="ECO:0000256" key="1">
    <source>
        <dbReference type="ARBA" id="ARBA00006284"/>
    </source>
</evidence>
<dbReference type="PANTHER" id="PTHR21599">
    <property type="entry name" value="GLYCERATE KINASE"/>
    <property type="match status" value="1"/>
</dbReference>
<reference evidence="7" key="2">
    <citation type="submission" date="2015-04" db="EMBL/GenBank/DDBJ databases">
        <title>Complete genome sequence of Salinicoccus halodurans strain H3B36, isolated from the Qaidam basin of China.</title>
        <authorList>
            <person name="Ma Y."/>
            <person name="Jiang K."/>
            <person name="Xue Y."/>
        </authorList>
    </citation>
    <scope>NUCLEOTIDE SEQUENCE [LARGE SCALE GENOMIC DNA]</scope>
    <source>
        <strain evidence="7">H3B36</strain>
    </source>
</reference>
<dbReference type="InterPro" id="IPR036129">
    <property type="entry name" value="Glycerate_kinase_sf"/>
</dbReference>
<dbReference type="KEGG" id="shv:AAT16_04775"/>
<dbReference type="InterPro" id="IPR018197">
    <property type="entry name" value="Glycerate_kinase_RE-like"/>
</dbReference>
<dbReference type="Gene3D" id="3.40.50.10350">
    <property type="entry name" value="Glycerate kinase, domain 1"/>
    <property type="match status" value="1"/>
</dbReference>
<dbReference type="PIRSF" id="PIRSF006078">
    <property type="entry name" value="GlxK"/>
    <property type="match status" value="1"/>
</dbReference>
<dbReference type="OrthoDB" id="9774290at2"/>
<dbReference type="Proteomes" id="UP000034029">
    <property type="component" value="Chromosome"/>
</dbReference>
<proteinExistence type="inferred from homology"/>
<sequence length="379" mass="39084">MKVIVGMDSFKGSISSMEANQSVSDAIKSVCPGAQVKSFPMADGGEGTVETLVDGMDGILVNTTVTGPAGPPVQSSYGYVESENLAIIEVAAACGLPLLNSGELDPYAATTYGVGELISHAYEKGARTFIIGLGGSATNDGGVGMLQALGYQFLDEENREIEFGGGALSSISEIRRTPEVDKFEDCIFRIACDVSNVLYGGQGATYVFGPQKGADEAALSLLDAGMKHYADLTSEQMGIDISGVEGGGAAGGLGAAFHGYLGGQLESGIELIMDILKVEEAAEHADLIITGEGRLDAQTSMGKVPAGLAGLAGKYGVPIIAVGGSLTDDAYALNDAGVDAVFSIQSSPVSIEEAMQSELTRFNLEHTAGQIMRVMKLNI</sequence>
<gene>
    <name evidence="5" type="ORF">AAT16_04775</name>
    <name evidence="6" type="ORF">SAMN05216235_0192</name>
</gene>
<dbReference type="PANTHER" id="PTHR21599:SF0">
    <property type="entry name" value="GLYCERATE KINASE"/>
    <property type="match status" value="1"/>
</dbReference>
<accession>A0A0F7HKI4</accession>
<dbReference type="AlphaFoldDB" id="A0A0F7HKI4"/>
<keyword evidence="2 4" id="KW-0808">Transferase</keyword>
<evidence type="ECO:0000313" key="5">
    <source>
        <dbReference type="EMBL" id="AKG73586.1"/>
    </source>
</evidence>
<evidence type="ECO:0000256" key="2">
    <source>
        <dbReference type="ARBA" id="ARBA00022679"/>
    </source>
</evidence>